<dbReference type="EMBL" id="GGEC01066820">
    <property type="protein sequence ID" value="MBX47304.1"/>
    <property type="molecule type" value="Transcribed_RNA"/>
</dbReference>
<proteinExistence type="predicted"/>
<dbReference type="AlphaFoldDB" id="A0A2P2NXX4"/>
<protein>
    <submittedName>
        <fullName evidence="2">Uncharacterized protein</fullName>
    </submittedName>
</protein>
<accession>A0A2P2NXX4</accession>
<organism evidence="2">
    <name type="scientific">Rhizophora mucronata</name>
    <name type="common">Asiatic mangrove</name>
    <dbReference type="NCBI Taxonomy" id="61149"/>
    <lineage>
        <taxon>Eukaryota</taxon>
        <taxon>Viridiplantae</taxon>
        <taxon>Streptophyta</taxon>
        <taxon>Embryophyta</taxon>
        <taxon>Tracheophyta</taxon>
        <taxon>Spermatophyta</taxon>
        <taxon>Magnoliopsida</taxon>
        <taxon>eudicotyledons</taxon>
        <taxon>Gunneridae</taxon>
        <taxon>Pentapetalae</taxon>
        <taxon>rosids</taxon>
        <taxon>fabids</taxon>
        <taxon>Malpighiales</taxon>
        <taxon>Rhizophoraceae</taxon>
        <taxon>Rhizophora</taxon>
    </lineage>
</organism>
<evidence type="ECO:0000256" key="1">
    <source>
        <dbReference type="SAM" id="MobiDB-lite"/>
    </source>
</evidence>
<name>A0A2P2NXX4_RHIMU</name>
<sequence length="22" mass="2771">MLWKKCHAMSLTMQSRHNKRRK</sequence>
<evidence type="ECO:0000313" key="2">
    <source>
        <dbReference type="EMBL" id="MBX47304.1"/>
    </source>
</evidence>
<reference evidence="2" key="1">
    <citation type="submission" date="2018-02" db="EMBL/GenBank/DDBJ databases">
        <title>Rhizophora mucronata_Transcriptome.</title>
        <authorList>
            <person name="Meera S.P."/>
            <person name="Sreeshan A."/>
            <person name="Augustine A."/>
        </authorList>
    </citation>
    <scope>NUCLEOTIDE SEQUENCE</scope>
    <source>
        <tissue evidence="2">Leaf</tissue>
    </source>
</reference>
<feature type="region of interest" description="Disordered" evidence="1">
    <location>
        <begin position="1"/>
        <end position="22"/>
    </location>
</feature>